<evidence type="ECO:0000313" key="2">
    <source>
        <dbReference type="Proteomes" id="UP000007800"/>
    </source>
</evidence>
<proteinExistence type="predicted"/>
<name>C5K671_PERM5</name>
<gene>
    <name evidence="1" type="ORF">Pmar_PMAR001914</name>
</gene>
<dbReference type="RefSeq" id="XP_002788225.1">
    <property type="nucleotide sequence ID" value="XM_002788179.1"/>
</dbReference>
<reference evidence="1 2" key="1">
    <citation type="submission" date="2008-07" db="EMBL/GenBank/DDBJ databases">
        <authorList>
            <person name="El-Sayed N."/>
            <person name="Caler E."/>
            <person name="Inman J."/>
            <person name="Amedeo P."/>
            <person name="Hass B."/>
            <person name="Wortman J."/>
        </authorList>
    </citation>
    <scope>NUCLEOTIDE SEQUENCE [LARGE SCALE GENOMIC DNA]</scope>
    <source>
        <strain evidence="2">ATCC 50983 / TXsc</strain>
    </source>
</reference>
<dbReference type="Proteomes" id="UP000007800">
    <property type="component" value="Unassembled WGS sequence"/>
</dbReference>
<dbReference type="AlphaFoldDB" id="C5K671"/>
<dbReference type="EMBL" id="GG670842">
    <property type="protein sequence ID" value="EER20021.1"/>
    <property type="molecule type" value="Genomic_DNA"/>
</dbReference>
<sequence length="70" mass="7816">METGSALYDVKKAIGGARTGLAKKAGYTIVPKKRKNTSKKSKKMEKLFRGWAKHKVTKEEIGRHEVLFGP</sequence>
<organism evidence="2">
    <name type="scientific">Perkinsus marinus (strain ATCC 50983 / TXsc)</name>
    <dbReference type="NCBI Taxonomy" id="423536"/>
    <lineage>
        <taxon>Eukaryota</taxon>
        <taxon>Sar</taxon>
        <taxon>Alveolata</taxon>
        <taxon>Perkinsozoa</taxon>
        <taxon>Perkinsea</taxon>
        <taxon>Perkinsida</taxon>
        <taxon>Perkinsidae</taxon>
        <taxon>Perkinsus</taxon>
    </lineage>
</organism>
<dbReference type="GeneID" id="9058857"/>
<dbReference type="InParanoid" id="C5K671"/>
<protein>
    <submittedName>
        <fullName evidence="1">Uncharacterized protein</fullName>
    </submittedName>
</protein>
<accession>C5K671</accession>
<keyword evidence="2" id="KW-1185">Reference proteome</keyword>
<evidence type="ECO:0000313" key="1">
    <source>
        <dbReference type="EMBL" id="EER20021.1"/>
    </source>
</evidence>